<keyword evidence="3" id="KW-1185">Reference proteome</keyword>
<evidence type="ECO:0000313" key="2">
    <source>
        <dbReference type="EMBL" id="REH55184.1"/>
    </source>
</evidence>
<dbReference type="RefSeq" id="WP_246014761.1">
    <property type="nucleotide sequence ID" value="NZ_JBHLUJ010000074.1"/>
</dbReference>
<organism evidence="2 3">
    <name type="scientific">Kutzneria buriramensis</name>
    <dbReference type="NCBI Taxonomy" id="1045776"/>
    <lineage>
        <taxon>Bacteria</taxon>
        <taxon>Bacillati</taxon>
        <taxon>Actinomycetota</taxon>
        <taxon>Actinomycetes</taxon>
        <taxon>Pseudonocardiales</taxon>
        <taxon>Pseudonocardiaceae</taxon>
        <taxon>Kutzneria</taxon>
    </lineage>
</organism>
<dbReference type="GO" id="GO:0006508">
    <property type="term" value="P:proteolysis"/>
    <property type="evidence" value="ECO:0007669"/>
    <property type="project" value="InterPro"/>
</dbReference>
<name>A0A3E0I8U2_9PSEU</name>
<dbReference type="GO" id="GO:0004222">
    <property type="term" value="F:metalloendopeptidase activity"/>
    <property type="evidence" value="ECO:0007669"/>
    <property type="project" value="InterPro"/>
</dbReference>
<comment type="caution">
    <text evidence="2">The sequence shown here is derived from an EMBL/GenBank/DDBJ whole genome shotgun (WGS) entry which is preliminary data.</text>
</comment>
<sequence length="82" mass="9165">MLIGWAQVCRSKVREEEAIRRLAVYSHSPPDLRCNAIVTNLDTFHDAFGVREGDALYRRARRHRVAGDRLVAGVDAPGHPTA</sequence>
<dbReference type="InterPro" id="IPR024079">
    <property type="entry name" value="MetalloPept_cat_dom_sf"/>
</dbReference>
<dbReference type="Proteomes" id="UP000256269">
    <property type="component" value="Unassembled WGS sequence"/>
</dbReference>
<accession>A0A3E0I8U2</accession>
<dbReference type="Pfam" id="PF01431">
    <property type="entry name" value="Peptidase_M13"/>
    <property type="match status" value="1"/>
</dbReference>
<dbReference type="InterPro" id="IPR018497">
    <property type="entry name" value="Peptidase_M13_C"/>
</dbReference>
<proteinExistence type="predicted"/>
<feature type="domain" description="Peptidase M13 C-terminal" evidence="1">
    <location>
        <begin position="3"/>
        <end position="62"/>
    </location>
</feature>
<gene>
    <name evidence="2" type="ORF">BCF44_101201</name>
</gene>
<reference evidence="2 3" key="1">
    <citation type="submission" date="2018-08" db="EMBL/GenBank/DDBJ databases">
        <title>Genomic Encyclopedia of Archaeal and Bacterial Type Strains, Phase II (KMG-II): from individual species to whole genera.</title>
        <authorList>
            <person name="Goeker M."/>
        </authorList>
    </citation>
    <scope>NUCLEOTIDE SEQUENCE [LARGE SCALE GENOMIC DNA]</scope>
    <source>
        <strain evidence="2 3">DSM 45791</strain>
    </source>
</reference>
<protein>
    <submittedName>
        <fullName evidence="2">Putative endopeptidase</fullName>
    </submittedName>
</protein>
<dbReference type="Gene3D" id="3.40.390.10">
    <property type="entry name" value="Collagenase (Catalytic Domain)"/>
    <property type="match status" value="1"/>
</dbReference>
<dbReference type="SUPFAM" id="SSF55486">
    <property type="entry name" value="Metalloproteases ('zincins'), catalytic domain"/>
    <property type="match status" value="1"/>
</dbReference>
<evidence type="ECO:0000259" key="1">
    <source>
        <dbReference type="Pfam" id="PF01431"/>
    </source>
</evidence>
<dbReference type="AlphaFoldDB" id="A0A3E0I8U2"/>
<evidence type="ECO:0000313" key="3">
    <source>
        <dbReference type="Proteomes" id="UP000256269"/>
    </source>
</evidence>
<dbReference type="EMBL" id="QUNO01000001">
    <property type="protein sequence ID" value="REH55184.1"/>
    <property type="molecule type" value="Genomic_DNA"/>
</dbReference>